<evidence type="ECO:0000256" key="1">
    <source>
        <dbReference type="SAM" id="MobiDB-lite"/>
    </source>
</evidence>
<evidence type="ECO:0000313" key="3">
    <source>
        <dbReference type="Proteomes" id="UP001143349"/>
    </source>
</evidence>
<dbReference type="AlphaFoldDB" id="A0AAD3NXK5"/>
<dbReference type="EMBL" id="BSFH01000017">
    <property type="protein sequence ID" value="GLK63484.1"/>
    <property type="molecule type" value="Genomic_DNA"/>
</dbReference>
<evidence type="ECO:0000313" key="2">
    <source>
        <dbReference type="EMBL" id="GLK63484.1"/>
    </source>
</evidence>
<sequence length="248" mass="26878">MAIKSTYASADDIPEALKDLYSEAPDGRFVLDIEDIDAHPKVRGVITANNENKRKAQERLAKIEEYEAKLASLPEDFDADEWERLKSGATPDEQIQTLRDQHARAIEAIKAKAKADADALTAQIAERDGYIDATTRDAALAAALDEAGFDPIHKPMLAKFLADQIKVKRTDDGKRVAFADTDLGEVSPLDFVKDFAGKAGKAYLAKATGPAATGSDRPGHRGQPQGDFGGSKEDRTKAIAARFPELGR</sequence>
<dbReference type="RefSeq" id="WP_271179316.1">
    <property type="nucleotide sequence ID" value="NZ_BSFH01000017.1"/>
</dbReference>
<keyword evidence="3" id="KW-1185">Reference proteome</keyword>
<protein>
    <submittedName>
        <fullName evidence="2">Uncharacterized protein</fullName>
    </submittedName>
</protein>
<gene>
    <name evidence="2" type="ORF">GCM10017635_09540</name>
</gene>
<accession>A0AAD3NXK5</accession>
<dbReference type="Proteomes" id="UP001143349">
    <property type="component" value="Unassembled WGS sequence"/>
</dbReference>
<reference evidence="2" key="2">
    <citation type="submission" date="2023-01" db="EMBL/GenBank/DDBJ databases">
        <authorList>
            <person name="Sun Q."/>
            <person name="Evtushenko L."/>
        </authorList>
    </citation>
    <scope>NUCLEOTIDE SEQUENCE</scope>
    <source>
        <strain evidence="2">VKM B-2222</strain>
    </source>
</reference>
<organism evidence="2 3">
    <name type="scientific">Paracoccus kondratievae</name>
    <dbReference type="NCBI Taxonomy" id="135740"/>
    <lineage>
        <taxon>Bacteria</taxon>
        <taxon>Pseudomonadati</taxon>
        <taxon>Pseudomonadota</taxon>
        <taxon>Alphaproteobacteria</taxon>
        <taxon>Rhodobacterales</taxon>
        <taxon>Paracoccaceae</taxon>
        <taxon>Paracoccus</taxon>
    </lineage>
</organism>
<proteinExistence type="predicted"/>
<name>A0AAD3NXK5_9RHOB</name>
<comment type="caution">
    <text evidence="2">The sequence shown here is derived from an EMBL/GenBank/DDBJ whole genome shotgun (WGS) entry which is preliminary data.</text>
</comment>
<feature type="region of interest" description="Disordered" evidence="1">
    <location>
        <begin position="206"/>
        <end position="248"/>
    </location>
</feature>
<reference evidence="2" key="1">
    <citation type="journal article" date="2014" name="Int. J. Syst. Evol. Microbiol.">
        <title>Complete genome sequence of Corynebacterium casei LMG S-19264T (=DSM 44701T), isolated from a smear-ripened cheese.</title>
        <authorList>
            <consortium name="US DOE Joint Genome Institute (JGI-PGF)"/>
            <person name="Walter F."/>
            <person name="Albersmeier A."/>
            <person name="Kalinowski J."/>
            <person name="Ruckert C."/>
        </authorList>
    </citation>
    <scope>NUCLEOTIDE SEQUENCE</scope>
    <source>
        <strain evidence="2">VKM B-2222</strain>
    </source>
</reference>